<dbReference type="Proteomes" id="UP000694871">
    <property type="component" value="Unplaced"/>
</dbReference>
<proteinExistence type="predicted"/>
<gene>
    <name evidence="7 8" type="primary">LOC107117337</name>
</gene>
<keyword evidence="4" id="KW-1133">Transmembrane helix</keyword>
<dbReference type="InterPro" id="IPR050828">
    <property type="entry name" value="C-type_lectin/matrix_domain"/>
</dbReference>
<evidence type="ECO:0000256" key="1">
    <source>
        <dbReference type="ARBA" id="ARBA00004401"/>
    </source>
</evidence>
<evidence type="ECO:0000313" key="7">
    <source>
        <dbReference type="RefSeq" id="XP_015274918.1"/>
    </source>
</evidence>
<feature type="region of interest" description="Disordered" evidence="3">
    <location>
        <begin position="1"/>
        <end position="22"/>
    </location>
</feature>
<accession>A0ABM1KMI2</accession>
<keyword evidence="4" id="KW-0812">Transmembrane</keyword>
<sequence>MEDKETSGKDLMEQEKPCCDGNPEQMIEMTESAKEVESACEEKYEQANFAPEAQNTPLWKYIVGSVALFIVITFLVIFADVLARKRAEPVLPCHSVPLCHSVPPCPTDWIRSRGMCYYFSKEKRNWTSSQSFCLSQEASLITFNPSLEKDFVMTHKGKAPFWIGLKREPNEPWKWTNGENSTLEIIGEGHCVYLNNQATPVSLRCRTELFWICRKAEAS</sequence>
<dbReference type="Pfam" id="PF00059">
    <property type="entry name" value="Lectin_C"/>
    <property type="match status" value="1"/>
</dbReference>
<organism evidence="6 8">
    <name type="scientific">Gekko japonicus</name>
    <name type="common">Schlegel's Japanese gecko</name>
    <dbReference type="NCBI Taxonomy" id="146911"/>
    <lineage>
        <taxon>Eukaryota</taxon>
        <taxon>Metazoa</taxon>
        <taxon>Chordata</taxon>
        <taxon>Craniata</taxon>
        <taxon>Vertebrata</taxon>
        <taxon>Euteleostomi</taxon>
        <taxon>Lepidosauria</taxon>
        <taxon>Squamata</taxon>
        <taxon>Bifurcata</taxon>
        <taxon>Gekkota</taxon>
        <taxon>Gekkonidae</taxon>
        <taxon>Gekkoninae</taxon>
        <taxon>Gekko</taxon>
    </lineage>
</organism>
<feature type="transmembrane region" description="Helical" evidence="4">
    <location>
        <begin position="58"/>
        <end position="79"/>
    </location>
</feature>
<evidence type="ECO:0000256" key="4">
    <source>
        <dbReference type="SAM" id="Phobius"/>
    </source>
</evidence>
<name>A0ABM1KMI2_GEKJA</name>
<evidence type="ECO:0000256" key="3">
    <source>
        <dbReference type="SAM" id="MobiDB-lite"/>
    </source>
</evidence>
<keyword evidence="2" id="KW-0430">Lectin</keyword>
<evidence type="ECO:0000313" key="8">
    <source>
        <dbReference type="RefSeq" id="XP_015274919.1"/>
    </source>
</evidence>
<protein>
    <submittedName>
        <fullName evidence="7 8">C-type lectin domain family 2 member D-like</fullName>
    </submittedName>
</protein>
<dbReference type="PROSITE" id="PS50041">
    <property type="entry name" value="C_TYPE_LECTIN_2"/>
    <property type="match status" value="1"/>
</dbReference>
<dbReference type="RefSeq" id="XP_015274918.1">
    <property type="nucleotide sequence ID" value="XM_015419432.1"/>
</dbReference>
<reference evidence="7 8" key="1">
    <citation type="submission" date="2025-05" db="UniProtKB">
        <authorList>
            <consortium name="RefSeq"/>
        </authorList>
    </citation>
    <scope>IDENTIFICATION</scope>
</reference>
<evidence type="ECO:0000259" key="5">
    <source>
        <dbReference type="PROSITE" id="PS50041"/>
    </source>
</evidence>
<dbReference type="InterPro" id="IPR033992">
    <property type="entry name" value="NKR-like_CTLD"/>
</dbReference>
<comment type="subcellular location">
    <subcellularLocation>
        <location evidence="1">Cell membrane</location>
        <topology evidence="1">Single-pass type II membrane protein</topology>
    </subcellularLocation>
</comment>
<evidence type="ECO:0000256" key="2">
    <source>
        <dbReference type="ARBA" id="ARBA00022734"/>
    </source>
</evidence>
<feature type="compositionally biased region" description="Basic and acidic residues" evidence="3">
    <location>
        <begin position="1"/>
        <end position="18"/>
    </location>
</feature>
<keyword evidence="6" id="KW-1185">Reference proteome</keyword>
<dbReference type="InterPro" id="IPR001304">
    <property type="entry name" value="C-type_lectin-like"/>
</dbReference>
<dbReference type="CDD" id="cd03593">
    <property type="entry name" value="CLECT_NK_receptors_like"/>
    <property type="match status" value="1"/>
</dbReference>
<dbReference type="InterPro" id="IPR016186">
    <property type="entry name" value="C-type_lectin-like/link_sf"/>
</dbReference>
<evidence type="ECO:0000313" key="6">
    <source>
        <dbReference type="Proteomes" id="UP000694871"/>
    </source>
</evidence>
<feature type="domain" description="C-type lectin" evidence="5">
    <location>
        <begin position="112"/>
        <end position="214"/>
    </location>
</feature>
<dbReference type="InterPro" id="IPR016187">
    <property type="entry name" value="CTDL_fold"/>
</dbReference>
<dbReference type="PANTHER" id="PTHR45710:SF35">
    <property type="entry name" value="C-TYPE LECTIN DOMAIN FAMILY 2 MEMBER D"/>
    <property type="match status" value="1"/>
</dbReference>
<dbReference type="Gene3D" id="3.10.100.10">
    <property type="entry name" value="Mannose-Binding Protein A, subunit A"/>
    <property type="match status" value="1"/>
</dbReference>
<dbReference type="SUPFAM" id="SSF56436">
    <property type="entry name" value="C-type lectin-like"/>
    <property type="match status" value="1"/>
</dbReference>
<dbReference type="RefSeq" id="XP_015274919.1">
    <property type="nucleotide sequence ID" value="XM_015419433.1"/>
</dbReference>
<dbReference type="GeneID" id="107117337"/>
<dbReference type="SMART" id="SM00034">
    <property type="entry name" value="CLECT"/>
    <property type="match status" value="1"/>
</dbReference>
<dbReference type="PANTHER" id="PTHR45710">
    <property type="entry name" value="C-TYPE LECTIN DOMAIN-CONTAINING PROTEIN 180"/>
    <property type="match status" value="1"/>
</dbReference>
<keyword evidence="4" id="KW-0472">Membrane</keyword>